<gene>
    <name evidence="2" type="ORF">BB560_004120</name>
</gene>
<dbReference type="PANTHER" id="PTHR15131:SF3">
    <property type="entry name" value="SNRNA-ACTIVATING PROTEIN COMPLEX SUBUNIT 1"/>
    <property type="match status" value="1"/>
</dbReference>
<dbReference type="OrthoDB" id="20127at2759"/>
<comment type="caution">
    <text evidence="2">The sequence shown here is derived from an EMBL/GenBank/DDBJ whole genome shotgun (WGS) entry which is preliminary data.</text>
</comment>
<sequence length="432" mass="49755">MSDKSLESVQFGNRIHFSEFFVFSKSGILLDAIKADILSLLRMYQKESCYDFSSFKKIWRQLEFPMIHLAVPDPYFKHFFTLFLFRFVLENFNSDNSIHVNLAAVYTCYLLYFTQVESTSKEKIPLLVSEYELLAAFYSSCVSKGYDDPVYIIERLFESNAFELSAYPEKNPYILITNGYSEVEKSNNAALSRINKLHRLEHLEKILNGRSMGAFENLNFKKRHLELEETYSAAKKLLLADDQSTDEHNQASTRKNLAESKYIGASDFISLERSSFEASLESQANDYEEISTFYKTLNQFSSNKLLSVSEFIRPFDPFLQNNIAPSNQSLGGIYFGNNSKQKVLSNRLENTHNSQTNQQISSNTLSHKFSLQNNLSGSDNNNQDLSSKTQPLTKKPPQLHWDLKSKKYIPDHIKAILRKQTNLSKSQSLFKN</sequence>
<dbReference type="PANTHER" id="PTHR15131">
    <property type="entry name" value="SMALL NUCLEAR RNA ACTIVATING COMPLEX, POLYPEPTIDE 1"/>
    <property type="match status" value="1"/>
</dbReference>
<dbReference type="GO" id="GO:0043565">
    <property type="term" value="F:sequence-specific DNA binding"/>
    <property type="evidence" value="ECO:0007669"/>
    <property type="project" value="TreeGrafter"/>
</dbReference>
<evidence type="ECO:0000313" key="3">
    <source>
        <dbReference type="Proteomes" id="UP000245609"/>
    </source>
</evidence>
<dbReference type="GO" id="GO:0042795">
    <property type="term" value="P:snRNA transcription by RNA polymerase II"/>
    <property type="evidence" value="ECO:0007669"/>
    <property type="project" value="TreeGrafter"/>
</dbReference>
<proteinExistence type="predicted"/>
<protein>
    <submittedName>
        <fullName evidence="2">Uncharacterized protein</fullName>
    </submittedName>
</protein>
<keyword evidence="3" id="KW-1185">Reference proteome</keyword>
<dbReference type="AlphaFoldDB" id="A0A2T9ZA32"/>
<dbReference type="Proteomes" id="UP000245609">
    <property type="component" value="Unassembled WGS sequence"/>
</dbReference>
<dbReference type="EMBL" id="MBFS01001059">
    <property type="protein sequence ID" value="PVV01463.1"/>
    <property type="molecule type" value="Genomic_DNA"/>
</dbReference>
<accession>A0A2T9ZA32</accession>
<evidence type="ECO:0000313" key="2">
    <source>
        <dbReference type="EMBL" id="PVV01463.1"/>
    </source>
</evidence>
<reference evidence="2 3" key="1">
    <citation type="journal article" date="2018" name="MBio">
        <title>Comparative Genomics Reveals the Core Gene Toolbox for the Fungus-Insect Symbiosis.</title>
        <authorList>
            <person name="Wang Y."/>
            <person name="Stata M."/>
            <person name="Wang W."/>
            <person name="Stajich J.E."/>
            <person name="White M.M."/>
            <person name="Moncalvo J.M."/>
        </authorList>
    </citation>
    <scope>NUCLEOTIDE SEQUENCE [LARGE SCALE GENOMIC DNA]</scope>
    <source>
        <strain evidence="2 3">SC-DP-2</strain>
    </source>
</reference>
<evidence type="ECO:0000256" key="1">
    <source>
        <dbReference type="SAM" id="MobiDB-lite"/>
    </source>
</evidence>
<dbReference type="Pfam" id="PF09808">
    <property type="entry name" value="SNAPC1"/>
    <property type="match status" value="1"/>
</dbReference>
<organism evidence="2 3">
    <name type="scientific">Smittium megazygosporum</name>
    <dbReference type="NCBI Taxonomy" id="133381"/>
    <lineage>
        <taxon>Eukaryota</taxon>
        <taxon>Fungi</taxon>
        <taxon>Fungi incertae sedis</taxon>
        <taxon>Zoopagomycota</taxon>
        <taxon>Kickxellomycotina</taxon>
        <taxon>Harpellomycetes</taxon>
        <taxon>Harpellales</taxon>
        <taxon>Legeriomycetaceae</taxon>
        <taxon>Smittium</taxon>
    </lineage>
</organism>
<dbReference type="STRING" id="133381.A0A2T9ZA32"/>
<feature type="compositionally biased region" description="Polar residues" evidence="1">
    <location>
        <begin position="370"/>
        <end position="392"/>
    </location>
</feature>
<dbReference type="GO" id="GO:0019185">
    <property type="term" value="C:snRNA-activating protein complex"/>
    <property type="evidence" value="ECO:0007669"/>
    <property type="project" value="TreeGrafter"/>
</dbReference>
<name>A0A2T9ZA32_9FUNG</name>
<dbReference type="InterPro" id="IPR019188">
    <property type="entry name" value="SNAPC1"/>
</dbReference>
<dbReference type="GO" id="GO:0042796">
    <property type="term" value="P:snRNA transcription by RNA polymerase III"/>
    <property type="evidence" value="ECO:0007669"/>
    <property type="project" value="TreeGrafter"/>
</dbReference>
<feature type="region of interest" description="Disordered" evidence="1">
    <location>
        <begin position="370"/>
        <end position="404"/>
    </location>
</feature>